<protein>
    <submittedName>
        <fullName evidence="1">Uncharacterized protein</fullName>
    </submittedName>
</protein>
<evidence type="ECO:0000313" key="1">
    <source>
        <dbReference type="EMBL" id="OBS23977.1"/>
    </source>
</evidence>
<proteinExistence type="predicted"/>
<organism evidence="1 2">
    <name type="scientific">Fusarium poae</name>
    <dbReference type="NCBI Taxonomy" id="36050"/>
    <lineage>
        <taxon>Eukaryota</taxon>
        <taxon>Fungi</taxon>
        <taxon>Dikarya</taxon>
        <taxon>Ascomycota</taxon>
        <taxon>Pezizomycotina</taxon>
        <taxon>Sordariomycetes</taxon>
        <taxon>Hypocreomycetidae</taxon>
        <taxon>Hypocreales</taxon>
        <taxon>Nectriaceae</taxon>
        <taxon>Fusarium</taxon>
    </lineage>
</organism>
<dbReference type="Proteomes" id="UP000091967">
    <property type="component" value="Unassembled WGS sequence"/>
</dbReference>
<dbReference type="EMBL" id="LYXU01000002">
    <property type="protein sequence ID" value="OBS23977.1"/>
    <property type="molecule type" value="Genomic_DNA"/>
</dbReference>
<evidence type="ECO:0000313" key="2">
    <source>
        <dbReference type="Proteomes" id="UP000091967"/>
    </source>
</evidence>
<sequence length="76" mass="8432">MSRRTTTVIAATETTGVTKTTATITAATGPRNRATQQEHSHYHTPLLFTAAIGTTQYLNTETRIHSQYPRFDVIIL</sequence>
<keyword evidence="2" id="KW-1185">Reference proteome</keyword>
<name>A0A1B8AU04_FUSPO</name>
<comment type="caution">
    <text evidence="1">The sequence shown here is derived from an EMBL/GenBank/DDBJ whole genome shotgun (WGS) entry which is preliminary data.</text>
</comment>
<gene>
    <name evidence="1" type="ORF">FPOA_04525</name>
</gene>
<accession>A0A1B8AU04</accession>
<dbReference type="AlphaFoldDB" id="A0A1B8AU04"/>
<reference evidence="1 2" key="1">
    <citation type="submission" date="2016-06" db="EMBL/GenBank/DDBJ databases">
        <title>Living apart together: crosstalk between the core and supernumerary genomes in a fungal plant pathogen.</title>
        <authorList>
            <person name="Vanheule A."/>
            <person name="Audenaert K."/>
            <person name="Warris S."/>
            <person name="Van De Geest H."/>
            <person name="Schijlen E."/>
            <person name="Hofte M."/>
            <person name="De Saeger S."/>
            <person name="Haesaert G."/>
            <person name="Waalwijk C."/>
            <person name="Van Der Lee T."/>
        </authorList>
    </citation>
    <scope>NUCLEOTIDE SEQUENCE [LARGE SCALE GENOMIC DNA]</scope>
    <source>
        <strain evidence="1 2">2516</strain>
    </source>
</reference>